<evidence type="ECO:0000313" key="11">
    <source>
        <dbReference type="EMBL" id="KKN84028.1"/>
    </source>
</evidence>
<dbReference type="InterPro" id="IPR012902">
    <property type="entry name" value="N_methyl_site"/>
</dbReference>
<keyword evidence="4" id="KW-0488">Methylation</keyword>
<evidence type="ECO:0000256" key="8">
    <source>
        <dbReference type="ARBA" id="ARBA00023136"/>
    </source>
</evidence>
<organism evidence="11">
    <name type="scientific">marine sediment metagenome</name>
    <dbReference type="NCBI Taxonomy" id="412755"/>
    <lineage>
        <taxon>unclassified sequences</taxon>
        <taxon>metagenomes</taxon>
        <taxon>ecological metagenomes</taxon>
    </lineage>
</organism>
<accession>A0A0F9WYB7</accession>
<evidence type="ECO:0000256" key="9">
    <source>
        <dbReference type="SAM" id="Phobius"/>
    </source>
</evidence>
<evidence type="ECO:0000256" key="2">
    <source>
        <dbReference type="ARBA" id="ARBA00004377"/>
    </source>
</evidence>
<comment type="subcellular location">
    <subcellularLocation>
        <location evidence="2">Cell inner membrane</location>
        <topology evidence="2">Single-pass membrane protein</topology>
    </subcellularLocation>
    <subcellularLocation>
        <location evidence="1">Membrane</location>
        <topology evidence="1">Multi-pass membrane protein</topology>
    </subcellularLocation>
</comment>
<name>A0A0F9WYB7_9ZZZZ</name>
<keyword evidence="6 9" id="KW-0812">Transmembrane</keyword>
<dbReference type="Pfam" id="PF12019">
    <property type="entry name" value="GspH"/>
    <property type="match status" value="1"/>
</dbReference>
<feature type="domain" description="Cytochrome oxidase subunit II transmembrane region profile" evidence="10">
    <location>
        <begin position="1"/>
        <end position="40"/>
    </location>
</feature>
<dbReference type="NCBIfam" id="TIGR02532">
    <property type="entry name" value="IV_pilin_GFxxxE"/>
    <property type="match status" value="1"/>
</dbReference>
<evidence type="ECO:0000256" key="7">
    <source>
        <dbReference type="ARBA" id="ARBA00022989"/>
    </source>
</evidence>
<reference evidence="11" key="1">
    <citation type="journal article" date="2015" name="Nature">
        <title>Complex archaea that bridge the gap between prokaryotes and eukaryotes.</title>
        <authorList>
            <person name="Spang A."/>
            <person name="Saw J.H."/>
            <person name="Jorgensen S.L."/>
            <person name="Zaremba-Niedzwiedzka K."/>
            <person name="Martijn J."/>
            <person name="Lind A.E."/>
            <person name="van Eijk R."/>
            <person name="Schleper C."/>
            <person name="Guy L."/>
            <person name="Ettema T.J."/>
        </authorList>
    </citation>
    <scope>NUCLEOTIDE SEQUENCE</scope>
</reference>
<dbReference type="GO" id="GO:0015627">
    <property type="term" value="C:type II protein secretion system complex"/>
    <property type="evidence" value="ECO:0007669"/>
    <property type="project" value="InterPro"/>
</dbReference>
<keyword evidence="3" id="KW-1003">Cell membrane</keyword>
<keyword evidence="8 9" id="KW-0472">Membrane</keyword>
<sequence length="172" mass="17993">MRSVKGFTLIELMVTIAVAAILVSLAIPSFRNLMVSSRLNGLASDMTDVISFARSESIKRNTTIQLCRAANDAATTCTGAAGEWTNWVVLSGANVLRRGVINTYGATIEVTSDLSDDRVDFGGDGLARTGGNIIAESEIAICSTDGPTESIRNVTFGAASRVSTSKISGVCP</sequence>
<dbReference type="SUPFAM" id="SSF54523">
    <property type="entry name" value="Pili subunits"/>
    <property type="match status" value="1"/>
</dbReference>
<dbReference type="GO" id="GO:0015628">
    <property type="term" value="P:protein secretion by the type II secretion system"/>
    <property type="evidence" value="ECO:0007669"/>
    <property type="project" value="InterPro"/>
</dbReference>
<feature type="transmembrane region" description="Helical" evidence="9">
    <location>
        <begin position="6"/>
        <end position="27"/>
    </location>
</feature>
<evidence type="ECO:0000256" key="6">
    <source>
        <dbReference type="ARBA" id="ARBA00022692"/>
    </source>
</evidence>
<dbReference type="GO" id="GO:0022900">
    <property type="term" value="P:electron transport chain"/>
    <property type="evidence" value="ECO:0007669"/>
    <property type="project" value="InterPro"/>
</dbReference>
<evidence type="ECO:0000256" key="5">
    <source>
        <dbReference type="ARBA" id="ARBA00022519"/>
    </source>
</evidence>
<evidence type="ECO:0000256" key="1">
    <source>
        <dbReference type="ARBA" id="ARBA00004141"/>
    </source>
</evidence>
<keyword evidence="5" id="KW-0997">Cell inner membrane</keyword>
<evidence type="ECO:0000259" key="10">
    <source>
        <dbReference type="PROSITE" id="PS50999"/>
    </source>
</evidence>
<dbReference type="PROSITE" id="PS00409">
    <property type="entry name" value="PROKAR_NTER_METHYL"/>
    <property type="match status" value="1"/>
</dbReference>
<evidence type="ECO:0000256" key="3">
    <source>
        <dbReference type="ARBA" id="ARBA00022475"/>
    </source>
</evidence>
<dbReference type="InterPro" id="IPR011759">
    <property type="entry name" value="Cyt_c_oxidase_su2_TM_dom"/>
</dbReference>
<keyword evidence="7 9" id="KW-1133">Transmembrane helix</keyword>
<dbReference type="PROSITE" id="PS50999">
    <property type="entry name" value="COX2_TM"/>
    <property type="match status" value="1"/>
</dbReference>
<proteinExistence type="predicted"/>
<evidence type="ECO:0000256" key="4">
    <source>
        <dbReference type="ARBA" id="ARBA00022481"/>
    </source>
</evidence>
<protein>
    <recommendedName>
        <fullName evidence="10">Cytochrome oxidase subunit II transmembrane region profile domain-containing protein</fullName>
    </recommendedName>
</protein>
<dbReference type="Pfam" id="PF07963">
    <property type="entry name" value="N_methyl"/>
    <property type="match status" value="1"/>
</dbReference>
<comment type="caution">
    <text evidence="11">The sequence shown here is derived from an EMBL/GenBank/DDBJ whole genome shotgun (WGS) entry which is preliminary data.</text>
</comment>
<dbReference type="AlphaFoldDB" id="A0A0F9WYB7"/>
<dbReference type="EMBL" id="LAZR01000177">
    <property type="protein sequence ID" value="KKN84028.1"/>
    <property type="molecule type" value="Genomic_DNA"/>
</dbReference>
<gene>
    <name evidence="11" type="ORF">LCGC14_0293570</name>
</gene>
<dbReference type="InterPro" id="IPR022346">
    <property type="entry name" value="T2SS_GspH"/>
</dbReference>
<dbReference type="Gene3D" id="3.30.700.10">
    <property type="entry name" value="Glycoprotein, Type 4 Pilin"/>
    <property type="match status" value="1"/>
</dbReference>
<dbReference type="InterPro" id="IPR045584">
    <property type="entry name" value="Pilin-like"/>
</dbReference>
<dbReference type="GO" id="GO:0005886">
    <property type="term" value="C:plasma membrane"/>
    <property type="evidence" value="ECO:0007669"/>
    <property type="project" value="UniProtKB-SubCell"/>
</dbReference>